<protein>
    <submittedName>
        <fullName evidence="1">Uncharacterized protein</fullName>
    </submittedName>
</protein>
<keyword evidence="2" id="KW-1185">Reference proteome</keyword>
<organism evidence="1 2">
    <name type="scientific">Ficus carica</name>
    <name type="common">Common fig</name>
    <dbReference type="NCBI Taxonomy" id="3494"/>
    <lineage>
        <taxon>Eukaryota</taxon>
        <taxon>Viridiplantae</taxon>
        <taxon>Streptophyta</taxon>
        <taxon>Embryophyta</taxon>
        <taxon>Tracheophyta</taxon>
        <taxon>Spermatophyta</taxon>
        <taxon>Magnoliopsida</taxon>
        <taxon>eudicotyledons</taxon>
        <taxon>Gunneridae</taxon>
        <taxon>Pentapetalae</taxon>
        <taxon>rosids</taxon>
        <taxon>fabids</taxon>
        <taxon>Rosales</taxon>
        <taxon>Moraceae</taxon>
        <taxon>Ficeae</taxon>
        <taxon>Ficus</taxon>
    </lineage>
</organism>
<dbReference type="Proteomes" id="UP001187192">
    <property type="component" value="Unassembled WGS sequence"/>
</dbReference>
<dbReference type="EMBL" id="BTGU01000161">
    <property type="protein sequence ID" value="GMN63857.1"/>
    <property type="molecule type" value="Genomic_DNA"/>
</dbReference>
<comment type="caution">
    <text evidence="1">The sequence shown here is derived from an EMBL/GenBank/DDBJ whole genome shotgun (WGS) entry which is preliminary data.</text>
</comment>
<evidence type="ECO:0000313" key="1">
    <source>
        <dbReference type="EMBL" id="GMN63857.1"/>
    </source>
</evidence>
<sequence>MLFRSPSLSKTLSLSLCLYLQFNSFSLLPFFSHRPFPFLSPSPAIFISLSSRSLPSLSSSGRPCLCLFFNSLSATAISAAVHGSRLRSCRDLQCRGLGGWAIDHQRQSLSAALHGSSIAISLLEMSELEESGMSPDLSYSTRIRSQIRLRSSSRSSAHRPADLVPIQCWSPR</sequence>
<gene>
    <name evidence="1" type="ORF">TIFTF001_032929</name>
</gene>
<proteinExistence type="predicted"/>
<name>A0AA88DX98_FICCA</name>
<dbReference type="AlphaFoldDB" id="A0AA88DX98"/>
<evidence type="ECO:0000313" key="2">
    <source>
        <dbReference type="Proteomes" id="UP001187192"/>
    </source>
</evidence>
<reference evidence="1" key="1">
    <citation type="submission" date="2023-07" db="EMBL/GenBank/DDBJ databases">
        <title>draft genome sequence of fig (Ficus carica).</title>
        <authorList>
            <person name="Takahashi T."/>
            <person name="Nishimura K."/>
        </authorList>
    </citation>
    <scope>NUCLEOTIDE SEQUENCE</scope>
</reference>
<accession>A0AA88DX98</accession>
<dbReference type="Gramene" id="FCD_00025045-RA">
    <property type="protein sequence ID" value="FCD_00025045-RA:cds"/>
    <property type="gene ID" value="FCD_00025045"/>
</dbReference>